<evidence type="ECO:0000256" key="10">
    <source>
        <dbReference type="ARBA" id="ARBA00023136"/>
    </source>
</evidence>
<dbReference type="SMART" id="SM00220">
    <property type="entry name" value="S_TKc"/>
    <property type="match status" value="1"/>
</dbReference>
<evidence type="ECO:0000256" key="7">
    <source>
        <dbReference type="ARBA" id="ARBA00022777"/>
    </source>
</evidence>
<feature type="transmembrane region" description="Helical" evidence="14">
    <location>
        <begin position="473"/>
        <end position="498"/>
    </location>
</feature>
<dbReference type="InterPro" id="IPR000719">
    <property type="entry name" value="Prot_kinase_dom"/>
</dbReference>
<dbReference type="PIRSF" id="PIRSF000641">
    <property type="entry name" value="SRK"/>
    <property type="match status" value="1"/>
</dbReference>
<dbReference type="InterPro" id="IPR000858">
    <property type="entry name" value="S_locus_glycoprot_dom"/>
</dbReference>
<keyword evidence="3" id="KW-0808">Transferase</keyword>
<dbReference type="Pfam" id="PF01453">
    <property type="entry name" value="B_lectin"/>
    <property type="match status" value="1"/>
</dbReference>
<dbReference type="InterPro" id="IPR011009">
    <property type="entry name" value="Kinase-like_dom_sf"/>
</dbReference>
<dbReference type="SUPFAM" id="SSF56112">
    <property type="entry name" value="Protein kinase-like (PK-like)"/>
    <property type="match status" value="1"/>
</dbReference>
<keyword evidence="7" id="KW-0418">Kinase</keyword>
<evidence type="ECO:0000256" key="3">
    <source>
        <dbReference type="ARBA" id="ARBA00022679"/>
    </source>
</evidence>
<evidence type="ECO:0000256" key="4">
    <source>
        <dbReference type="ARBA" id="ARBA00022692"/>
    </source>
</evidence>
<evidence type="ECO:0000259" key="16">
    <source>
        <dbReference type="PROSITE" id="PS50927"/>
    </source>
</evidence>
<evidence type="ECO:0000313" key="17">
    <source>
        <dbReference type="EMBL" id="CAK9208939.1"/>
    </source>
</evidence>
<evidence type="ECO:0000313" key="18">
    <source>
        <dbReference type="Proteomes" id="UP001497512"/>
    </source>
</evidence>
<dbReference type="Pfam" id="PF07714">
    <property type="entry name" value="PK_Tyr_Ser-Thr"/>
    <property type="match status" value="1"/>
</dbReference>
<accession>A0ABP0TZU9</accession>
<comment type="subcellular location">
    <subcellularLocation>
        <location evidence="1">Membrane</location>
        <topology evidence="1">Single-pass membrane protein</topology>
    </subcellularLocation>
</comment>
<evidence type="ECO:0000256" key="2">
    <source>
        <dbReference type="ARBA" id="ARBA00022527"/>
    </source>
</evidence>
<name>A0ABP0TZU9_9BRYO</name>
<keyword evidence="9 14" id="KW-1133">Transmembrane helix</keyword>
<dbReference type="Gene3D" id="2.90.10.10">
    <property type="entry name" value="Bulb-type lectin domain"/>
    <property type="match status" value="1"/>
</dbReference>
<evidence type="ECO:0000256" key="1">
    <source>
        <dbReference type="ARBA" id="ARBA00004167"/>
    </source>
</evidence>
<organism evidence="17 18">
    <name type="scientific">Sphagnum troendelagicum</name>
    <dbReference type="NCBI Taxonomy" id="128251"/>
    <lineage>
        <taxon>Eukaryota</taxon>
        <taxon>Viridiplantae</taxon>
        <taxon>Streptophyta</taxon>
        <taxon>Embryophyta</taxon>
        <taxon>Bryophyta</taxon>
        <taxon>Sphagnophytina</taxon>
        <taxon>Sphagnopsida</taxon>
        <taxon>Sphagnales</taxon>
        <taxon>Sphagnaceae</taxon>
        <taxon>Sphagnum</taxon>
    </lineage>
</organism>
<keyword evidence="11" id="KW-1015">Disulfide bond</keyword>
<feature type="domain" description="Protein kinase" evidence="15">
    <location>
        <begin position="543"/>
        <end position="891"/>
    </location>
</feature>
<dbReference type="PROSITE" id="PS50927">
    <property type="entry name" value="BULB_LECTIN"/>
    <property type="match status" value="1"/>
</dbReference>
<sequence>MINTSEVLQSSGGVFQLGFYSGSSTNDVFSLAIWYAQLPSTLSTQVVWMASRNVSMNSSAILQLSSDGNLQILSSAAQNAQILWQSGNGTLNAGGASNVHVTAELLDSGNFVLKDSATNSVIWQSFDTPTDTLLPDQTLFANKSTSLLVSWATAENWTSSGSSYQLDWVYLNGTGMPPSLALSWTGASIANWNRSSWSTTNASDSLNAAIVYPYWFDSTHADHAYLSASGSFLLGNAVSGSVVVAVNSTSDQGPSALRRMTLDRDGGFRVYSFTVGGASTSWSLEANLVPNQCQVFAECGPYGICSPDPQDPSFLAKCTCPITGIFEPIDATDQYKGCQYSSIDQTDPAATADLCNNNTIPATADLSSSSSQNNITLVQAGYFDYPYADRLENYLSLNETACIQACTQDCRCAGAVVWRSEERCYLKAAPLFNGGFTVQTTDRIAYLKIIVTAANGSASGTDPAAALLDHRKLAAIVAGVGAGAALVLIIVFGFSGLIRFRRWRLHGSSTTSCKRRAKPTFNHLGMGPRKFTYKELSNATRNFSDIEMVGSGGMGTVYKGVLQQPGVDGSSSTTVVVAVKRLRYDAEALQTGSSEQGFVTEASSISQIRHRNLVQLQGWCYEDTHLLLVYDFMVNGSLDHWLYERNRRPAARSISCNDQRSKYARGLSWELRYSILSGVAAALAYLHEEWQQCVLHRDIKPSNVMLDAEFNAHLGDFGLARLVDHQKVEKTTMMAGTLGYMAPEIPYTGKATKETDVYSFGVLVLEVVCGRHPVDTMSLETQPEDVLLVNRVRRAHDAGKLLSVVDPRIATLSTVSHSHTTSTMSAHAESKDDHWDFCEALSRRIQQEMCIESEQKSLVLRLGLLCSLPQPSARPSMRIVKQVLSSGDATLLPPLPPSFPFTGSADELYPHFLLSNQAPLMTEQSLSPHSSSSST</sequence>
<dbReference type="InterPro" id="IPR024171">
    <property type="entry name" value="SRK-like_kinase"/>
</dbReference>
<dbReference type="Gene3D" id="3.30.200.20">
    <property type="entry name" value="Phosphorylase Kinase, domain 1"/>
    <property type="match status" value="1"/>
</dbReference>
<dbReference type="InterPro" id="IPR036426">
    <property type="entry name" value="Bulb-type_lectin_dom_sf"/>
</dbReference>
<dbReference type="PROSITE" id="PS50011">
    <property type="entry name" value="PROTEIN_KINASE_DOM"/>
    <property type="match status" value="1"/>
</dbReference>
<evidence type="ECO:0000256" key="5">
    <source>
        <dbReference type="ARBA" id="ARBA00022729"/>
    </source>
</evidence>
<dbReference type="PANTHER" id="PTHR47974">
    <property type="entry name" value="OS07G0415500 PROTEIN"/>
    <property type="match status" value="1"/>
</dbReference>
<dbReference type="Pfam" id="PF00954">
    <property type="entry name" value="S_locus_glycop"/>
    <property type="match status" value="1"/>
</dbReference>
<evidence type="ECO:0000256" key="11">
    <source>
        <dbReference type="ARBA" id="ARBA00023157"/>
    </source>
</evidence>
<dbReference type="InterPro" id="IPR017441">
    <property type="entry name" value="Protein_kinase_ATP_BS"/>
</dbReference>
<gene>
    <name evidence="17" type="ORF">CSSPTR1EN2_LOCUS9434</name>
</gene>
<dbReference type="PROSITE" id="PS00107">
    <property type="entry name" value="PROTEIN_KINASE_ATP"/>
    <property type="match status" value="1"/>
</dbReference>
<evidence type="ECO:0000256" key="14">
    <source>
        <dbReference type="SAM" id="Phobius"/>
    </source>
</evidence>
<keyword evidence="5" id="KW-0732">Signal</keyword>
<keyword evidence="18" id="KW-1185">Reference proteome</keyword>
<dbReference type="SMART" id="SM00108">
    <property type="entry name" value="B_lectin"/>
    <property type="match status" value="1"/>
</dbReference>
<dbReference type="CDD" id="cd00028">
    <property type="entry name" value="B_lectin"/>
    <property type="match status" value="1"/>
</dbReference>
<protein>
    <recommendedName>
        <fullName evidence="19">Non-specific serine/threonine protein kinase</fullName>
    </recommendedName>
</protein>
<keyword evidence="12" id="KW-0325">Glycoprotein</keyword>
<feature type="domain" description="Bulb-type lectin" evidence="16">
    <location>
        <begin position="1"/>
        <end position="126"/>
    </location>
</feature>
<evidence type="ECO:0008006" key="19">
    <source>
        <dbReference type="Google" id="ProtNLM"/>
    </source>
</evidence>
<dbReference type="PANTHER" id="PTHR47974:SF9">
    <property type="entry name" value="RECEPTOR-LIKE SERINE_THREONINE-PROTEIN KINASE"/>
    <property type="match status" value="1"/>
</dbReference>
<keyword evidence="8 13" id="KW-0067">ATP-binding</keyword>
<evidence type="ECO:0000256" key="6">
    <source>
        <dbReference type="ARBA" id="ARBA00022741"/>
    </source>
</evidence>
<dbReference type="PROSITE" id="PS00108">
    <property type="entry name" value="PROTEIN_KINASE_ST"/>
    <property type="match status" value="1"/>
</dbReference>
<keyword evidence="6 13" id="KW-0547">Nucleotide-binding</keyword>
<dbReference type="Gene3D" id="1.10.510.10">
    <property type="entry name" value="Transferase(Phosphotransferase) domain 1"/>
    <property type="match status" value="1"/>
</dbReference>
<dbReference type="InterPro" id="IPR008271">
    <property type="entry name" value="Ser/Thr_kinase_AS"/>
</dbReference>
<evidence type="ECO:0000259" key="15">
    <source>
        <dbReference type="PROSITE" id="PS50011"/>
    </source>
</evidence>
<dbReference type="InterPro" id="IPR001480">
    <property type="entry name" value="Bulb-type_lectin_dom"/>
</dbReference>
<keyword evidence="2" id="KW-0723">Serine/threonine-protein kinase</keyword>
<evidence type="ECO:0000256" key="13">
    <source>
        <dbReference type="PROSITE-ProRule" id="PRU10141"/>
    </source>
</evidence>
<evidence type="ECO:0000256" key="12">
    <source>
        <dbReference type="ARBA" id="ARBA00023180"/>
    </source>
</evidence>
<reference evidence="17" key="1">
    <citation type="submission" date="2024-02" db="EMBL/GenBank/DDBJ databases">
        <authorList>
            <consortium name="ELIXIR-Norway"/>
            <consortium name="Elixir Norway"/>
        </authorList>
    </citation>
    <scope>NUCLEOTIDE SEQUENCE</scope>
</reference>
<evidence type="ECO:0000256" key="8">
    <source>
        <dbReference type="ARBA" id="ARBA00022840"/>
    </source>
</evidence>
<dbReference type="InterPro" id="IPR001245">
    <property type="entry name" value="Ser-Thr/Tyr_kinase_cat_dom"/>
</dbReference>
<dbReference type="EMBL" id="OZ019909">
    <property type="protein sequence ID" value="CAK9208939.1"/>
    <property type="molecule type" value="Genomic_DNA"/>
</dbReference>
<dbReference type="Proteomes" id="UP001497512">
    <property type="component" value="Chromosome 17"/>
</dbReference>
<evidence type="ECO:0000256" key="9">
    <source>
        <dbReference type="ARBA" id="ARBA00022989"/>
    </source>
</evidence>
<proteinExistence type="predicted"/>
<keyword evidence="4 14" id="KW-0812">Transmembrane</keyword>
<feature type="binding site" evidence="13">
    <location>
        <position position="580"/>
    </location>
    <ligand>
        <name>ATP</name>
        <dbReference type="ChEBI" id="CHEBI:30616"/>
    </ligand>
</feature>
<keyword evidence="10 14" id="KW-0472">Membrane</keyword>
<dbReference type="SUPFAM" id="SSF51110">
    <property type="entry name" value="alpha-D-mannose-specific plant lectins"/>
    <property type="match status" value="1"/>
</dbReference>